<protein>
    <submittedName>
        <fullName evidence="2">Uncharacterized protein</fullName>
    </submittedName>
</protein>
<feature type="transmembrane region" description="Helical" evidence="1">
    <location>
        <begin position="6"/>
        <end position="28"/>
    </location>
</feature>
<sequence length="100" mass="10972">MTVPYYPWTVWIWAGFDPVLIAVCLYLGWSADQFGKLFVAVIAGFVAAVLFSWAVTAIGIPWPAPVSHDGPTFFPVRVGAAILWSILGFTARKILRPHAP</sequence>
<accession>A0ABQ4QP62</accession>
<gene>
    <name evidence="2" type="ORF">AFCDBAGC_4741</name>
</gene>
<reference evidence="2 3" key="1">
    <citation type="journal article" date="2021" name="Front. Microbiol.">
        <title>Comprehensive Comparative Genomics and Phenotyping of Methylobacterium Species.</title>
        <authorList>
            <person name="Alessa O."/>
            <person name="Ogura Y."/>
            <person name="Fujitani Y."/>
            <person name="Takami H."/>
            <person name="Hayashi T."/>
            <person name="Sahin N."/>
            <person name="Tani A."/>
        </authorList>
    </citation>
    <scope>NUCLEOTIDE SEQUENCE [LARGE SCALE GENOMIC DNA]</scope>
    <source>
        <strain evidence="2 3">DSM 23679</strain>
    </source>
</reference>
<name>A0ABQ4QP62_9HYPH</name>
<dbReference type="EMBL" id="BPQG01000097">
    <property type="protein sequence ID" value="GJD46856.1"/>
    <property type="molecule type" value="Genomic_DNA"/>
</dbReference>
<keyword evidence="1" id="KW-0812">Transmembrane</keyword>
<feature type="transmembrane region" description="Helical" evidence="1">
    <location>
        <begin position="37"/>
        <end position="60"/>
    </location>
</feature>
<feature type="transmembrane region" description="Helical" evidence="1">
    <location>
        <begin position="72"/>
        <end position="91"/>
    </location>
</feature>
<dbReference type="RefSeq" id="WP_147830276.1">
    <property type="nucleotide sequence ID" value="NZ_BPQG01000097.1"/>
</dbReference>
<evidence type="ECO:0000256" key="1">
    <source>
        <dbReference type="SAM" id="Phobius"/>
    </source>
</evidence>
<proteinExistence type="predicted"/>
<comment type="caution">
    <text evidence="2">The sequence shown here is derived from an EMBL/GenBank/DDBJ whole genome shotgun (WGS) entry which is preliminary data.</text>
</comment>
<organism evidence="2 3">
    <name type="scientific">Methylobacterium cerastii</name>
    <dbReference type="NCBI Taxonomy" id="932741"/>
    <lineage>
        <taxon>Bacteria</taxon>
        <taxon>Pseudomonadati</taxon>
        <taxon>Pseudomonadota</taxon>
        <taxon>Alphaproteobacteria</taxon>
        <taxon>Hyphomicrobiales</taxon>
        <taxon>Methylobacteriaceae</taxon>
        <taxon>Methylobacterium</taxon>
    </lineage>
</organism>
<evidence type="ECO:0000313" key="2">
    <source>
        <dbReference type="EMBL" id="GJD46856.1"/>
    </source>
</evidence>
<keyword evidence="3" id="KW-1185">Reference proteome</keyword>
<keyword evidence="1" id="KW-1133">Transmembrane helix</keyword>
<keyword evidence="1" id="KW-0472">Membrane</keyword>
<dbReference type="Proteomes" id="UP001055117">
    <property type="component" value="Unassembled WGS sequence"/>
</dbReference>
<evidence type="ECO:0000313" key="3">
    <source>
        <dbReference type="Proteomes" id="UP001055117"/>
    </source>
</evidence>